<organism evidence="2">
    <name type="scientific">Salmonella enterica</name>
    <name type="common">Salmonella choleraesuis</name>
    <dbReference type="NCBI Taxonomy" id="28901"/>
    <lineage>
        <taxon>Bacteria</taxon>
        <taxon>Pseudomonadati</taxon>
        <taxon>Pseudomonadota</taxon>
        <taxon>Gammaproteobacteria</taxon>
        <taxon>Enterobacterales</taxon>
        <taxon>Enterobacteriaceae</taxon>
        <taxon>Salmonella</taxon>
    </lineage>
</organism>
<name>A0A5Z2DQN8_SALER</name>
<dbReference type="GO" id="GO:0005576">
    <property type="term" value="C:extracellular region"/>
    <property type="evidence" value="ECO:0007669"/>
    <property type="project" value="InterPro"/>
</dbReference>
<dbReference type="InterPro" id="IPR016018">
    <property type="entry name" value="SopE_N_dom"/>
</dbReference>
<dbReference type="EMBL" id="AALKIA010000066">
    <property type="protein sequence ID" value="EDA5106882.1"/>
    <property type="molecule type" value="Genomic_DNA"/>
</dbReference>
<reference evidence="2" key="1">
    <citation type="submission" date="2018-07" db="EMBL/GenBank/DDBJ databases">
        <authorList>
            <consortium name="PulseNet: The National Subtyping Network for Foodborne Disease Surveillance"/>
            <person name="Tarr C.L."/>
            <person name="Trees E."/>
            <person name="Katz L.S."/>
            <person name="Carleton-Romer H.A."/>
            <person name="Stroika S."/>
            <person name="Kucerova Z."/>
            <person name="Roache K.F."/>
            <person name="Sabol A.L."/>
            <person name="Besser J."/>
            <person name="Gerner-Smidt P."/>
        </authorList>
    </citation>
    <scope>NUCLEOTIDE SEQUENCE</scope>
    <source>
        <strain evidence="2">2015AM-2920</strain>
        <strain evidence="3">PNUSAS103243</strain>
    </source>
</reference>
<protein>
    <recommendedName>
        <fullName evidence="1">Guanine nucleotide exchange factor SopE N-terminal domain-containing protein</fullName>
    </recommendedName>
</protein>
<proteinExistence type="predicted"/>
<dbReference type="GO" id="GO:0005085">
    <property type="term" value="F:guanyl-nucleotide exchange factor activity"/>
    <property type="evidence" value="ECO:0007669"/>
    <property type="project" value="InterPro"/>
</dbReference>
<evidence type="ECO:0000313" key="3">
    <source>
        <dbReference type="EMBL" id="EDA5106882.1"/>
    </source>
</evidence>
<sequence>MNELCTYKRIITVTKITLSPQNFRIQKQETTLLKEKSTEKNSLAKSILAVKNHFIELRSKLSERFISHKNTESSATHFTEEAHLRAGQC</sequence>
<dbReference type="EMBL" id="AAIHAI010000003">
    <property type="protein sequence ID" value="ECE1507337.1"/>
    <property type="molecule type" value="Genomic_DNA"/>
</dbReference>
<comment type="caution">
    <text evidence="2">The sequence shown here is derived from an EMBL/GenBank/DDBJ whole genome shotgun (WGS) entry which is preliminary data.</text>
</comment>
<dbReference type="GO" id="GO:0030036">
    <property type="term" value="P:actin cytoskeleton organization"/>
    <property type="evidence" value="ECO:0007669"/>
    <property type="project" value="InterPro"/>
</dbReference>
<dbReference type="Pfam" id="PF05364">
    <property type="entry name" value="SecIII_SopE_N"/>
    <property type="match status" value="1"/>
</dbReference>
<accession>A0A5Z2DQN8</accession>
<dbReference type="AlphaFoldDB" id="A0A5Z2DQN8"/>
<evidence type="ECO:0000313" key="2">
    <source>
        <dbReference type="EMBL" id="ECE1507337.1"/>
    </source>
</evidence>
<gene>
    <name evidence="2" type="ORF">C2408_06640</name>
    <name evidence="3" type="ORF">F9M27_22325</name>
</gene>
<dbReference type="InterPro" id="IPR005414">
    <property type="entry name" value="SopE"/>
</dbReference>
<feature type="domain" description="Guanine nucleotide exchange factor SopE N-terminal" evidence="1">
    <location>
        <begin position="14"/>
        <end position="79"/>
    </location>
</feature>
<dbReference type="PRINTS" id="PR01593">
    <property type="entry name" value="SOPEPROTEIN"/>
</dbReference>
<evidence type="ECO:0000259" key="1">
    <source>
        <dbReference type="Pfam" id="PF05364"/>
    </source>
</evidence>